<organism evidence="2">
    <name type="scientific">viral metagenome</name>
    <dbReference type="NCBI Taxonomy" id="1070528"/>
    <lineage>
        <taxon>unclassified sequences</taxon>
        <taxon>metagenomes</taxon>
        <taxon>organismal metagenomes</taxon>
    </lineage>
</organism>
<reference evidence="2" key="1">
    <citation type="journal article" date="2020" name="Nature">
        <title>Giant virus diversity and host interactions through global metagenomics.</title>
        <authorList>
            <person name="Schulz F."/>
            <person name="Roux S."/>
            <person name="Paez-Espino D."/>
            <person name="Jungbluth S."/>
            <person name="Walsh D.A."/>
            <person name="Denef V.J."/>
            <person name="McMahon K.D."/>
            <person name="Konstantinidis K.T."/>
            <person name="Eloe-Fadrosh E.A."/>
            <person name="Kyrpides N.C."/>
            <person name="Woyke T."/>
        </authorList>
    </citation>
    <scope>NUCLEOTIDE SEQUENCE</scope>
    <source>
        <strain evidence="2">GVMAG-S-3300013094-109</strain>
    </source>
</reference>
<keyword evidence="1" id="KW-1133">Transmembrane helix</keyword>
<feature type="transmembrane region" description="Helical" evidence="1">
    <location>
        <begin position="160"/>
        <end position="178"/>
    </location>
</feature>
<keyword evidence="1" id="KW-0812">Transmembrane</keyword>
<accession>A0A6C0KZ27</accession>
<name>A0A6C0KZ27_9ZZZZ</name>
<evidence type="ECO:0000256" key="1">
    <source>
        <dbReference type="SAM" id="Phobius"/>
    </source>
</evidence>
<proteinExistence type="predicted"/>
<feature type="transmembrane region" description="Helical" evidence="1">
    <location>
        <begin position="75"/>
        <end position="91"/>
    </location>
</feature>
<sequence>MQLYLYYSLFLGIFIKLYDDFVDLKLNINTYLIFIIKICIFLLTFLCIFNDSILGIIVMLSLLVSNFCKKFDDNFWYYYLYFIIFLCILLYKKIIIYNFDLIKIIFILFIPVSIYFEEFGFPEESSEFKYESRAYSIIMNSLLLIILETFNLIEKYELNFFVNLLIFVNSYFLTSIIINKLINHYPSLHNTTIS</sequence>
<dbReference type="AlphaFoldDB" id="A0A6C0KZ27"/>
<protein>
    <submittedName>
        <fullName evidence="2">Uncharacterized protein</fullName>
    </submittedName>
</protein>
<keyword evidence="1" id="KW-0472">Membrane</keyword>
<dbReference type="EMBL" id="MN740990">
    <property type="protein sequence ID" value="QHU21558.1"/>
    <property type="molecule type" value="Genomic_DNA"/>
</dbReference>
<evidence type="ECO:0000313" key="2">
    <source>
        <dbReference type="EMBL" id="QHU21558.1"/>
    </source>
</evidence>
<feature type="transmembrane region" description="Helical" evidence="1">
    <location>
        <begin position="134"/>
        <end position="153"/>
    </location>
</feature>
<feature type="transmembrane region" description="Helical" evidence="1">
    <location>
        <begin position="34"/>
        <end position="63"/>
    </location>
</feature>